<evidence type="ECO:0000313" key="2">
    <source>
        <dbReference type="EMBL" id="AEE48816.1"/>
    </source>
</evidence>
<sequence>MHKLSLVLLFFLSAIVVFAQVIDPDFAPKILRASNGYTITVQPDDKLLVVSQTRGYINDKPADFLSRLLENGSLDSTFQYPKQLNNSPFVVKIQKDGKILIGGNFKDLSGQYVGSLLRLLPNGSLDPTFNVLKNEPFTINGIAILPNQKILLLGNEFQNTTLYQVQLLSKDGIPAPNFKSIEFKQDANGSANSVTAVGVQSNNELIIAGTDLNIGTLTQSVFRLDSIGKVDLNFNPRPKSVSNFTIQNMAILPDGTLGFLAGDGNNVSVFDRDGKAVATFYLFNEQAFLHRASSNSFLVLGQRGYEVFANGTYRDLPTITANGFVLGAAEQSGNRLAITGGFTTIGNNFRAGLARLNGGNTTPFSIDFNFSGGLYSEGIVRDIFVQKDGKLIVGGFFHQINGKQATHITRLLPSGEIDPSFNPFMASFGRSVYKIRQQSNGNLVIGSDRAPSLFGGELNGLSLTNQDGYQISTLSFPYQGSVTSVPYLALDKLDKIYAGEGLAYSSNGKSGQEFFRLNANGTPDANLNQLYINSLFRFNGFELGADQKMLLFGQEMRYDNSDTTCLVKLLPSGARDQNFQFNFNKKAIALTAISLDTSFALVGGLIRNSFTSTTAFLLKLNQAGQSVTQFTPTITHTENNFPGISSLFNLPNGHILVSGVFNRYNNLPVRNNILIDKNGQFVRNFLPEMPNNSVYSTLANIDDKQIYLAGIFSAPNGAIGLIKVTDINTSTHSPKPSSLTKKGKIFPNPSTSETLYLELATKSRDAHFDYQICELASGKIMQSGRLPASSLATFNLKGLVDGAYLLRLMGQDWEESHVFTKTALP</sequence>
<reference key="2">
    <citation type="submission" date="2011-04" db="EMBL/GenBank/DDBJ databases">
        <title>Complete sequence of chromosome of Haliscomenobacter hydrossis DSM 1100.</title>
        <authorList>
            <consortium name="US DOE Joint Genome Institute (JGI-PGF)"/>
            <person name="Lucas S."/>
            <person name="Han J."/>
            <person name="Lapidus A."/>
            <person name="Bruce D."/>
            <person name="Goodwin L."/>
            <person name="Pitluck S."/>
            <person name="Peters L."/>
            <person name="Kyrpides N."/>
            <person name="Mavromatis K."/>
            <person name="Ivanova N."/>
            <person name="Ovchinnikova G."/>
            <person name="Pagani I."/>
            <person name="Daligault H."/>
            <person name="Detter J.C."/>
            <person name="Han C."/>
            <person name="Land M."/>
            <person name="Hauser L."/>
            <person name="Markowitz V."/>
            <person name="Cheng J.-F."/>
            <person name="Hugenholtz P."/>
            <person name="Woyke T."/>
            <person name="Wu D."/>
            <person name="Verbarg S."/>
            <person name="Frueling A."/>
            <person name="Brambilla E."/>
            <person name="Klenk H.-P."/>
            <person name="Eisen J.A."/>
        </authorList>
    </citation>
    <scope>NUCLEOTIDE SEQUENCE</scope>
    <source>
        <strain>DSM 1100</strain>
    </source>
</reference>
<dbReference type="InterPro" id="IPR013431">
    <property type="entry name" value="Delta_60_rpt"/>
</dbReference>
<dbReference type="Gene3D" id="2.80.10.50">
    <property type="match status" value="2"/>
</dbReference>
<dbReference type="Pfam" id="PF17164">
    <property type="entry name" value="DUF5122"/>
    <property type="match status" value="3"/>
</dbReference>
<dbReference type="KEGG" id="hhy:Halhy_0915"/>
<feature type="chain" id="PRO_5003312592" description="Delta-60 repeat-containing protein" evidence="1">
    <location>
        <begin position="20"/>
        <end position="825"/>
    </location>
</feature>
<proteinExistence type="predicted"/>
<keyword evidence="1" id="KW-0732">Signal</keyword>
<dbReference type="NCBIfam" id="TIGR02608">
    <property type="entry name" value="delta_60_rpt"/>
    <property type="match status" value="3"/>
</dbReference>
<gene>
    <name evidence="2" type="ordered locus">Halhy_0915</name>
</gene>
<dbReference type="STRING" id="760192.Halhy_0915"/>
<feature type="signal peptide" evidence="1">
    <location>
        <begin position="1"/>
        <end position="19"/>
    </location>
</feature>
<reference evidence="2 3" key="1">
    <citation type="journal article" date="2011" name="Stand. Genomic Sci.">
        <title>Complete genome sequence of Haliscomenobacter hydrossis type strain (O).</title>
        <authorList>
            <consortium name="US DOE Joint Genome Institute (JGI-PGF)"/>
            <person name="Daligault H."/>
            <person name="Lapidus A."/>
            <person name="Zeytun A."/>
            <person name="Nolan M."/>
            <person name="Lucas S."/>
            <person name="Del Rio T.G."/>
            <person name="Tice H."/>
            <person name="Cheng J.F."/>
            <person name="Tapia R."/>
            <person name="Han C."/>
            <person name="Goodwin L."/>
            <person name="Pitluck S."/>
            <person name="Liolios K."/>
            <person name="Pagani I."/>
            <person name="Ivanova N."/>
            <person name="Huntemann M."/>
            <person name="Mavromatis K."/>
            <person name="Mikhailova N."/>
            <person name="Pati A."/>
            <person name="Chen A."/>
            <person name="Palaniappan K."/>
            <person name="Land M."/>
            <person name="Hauser L."/>
            <person name="Brambilla E.M."/>
            <person name="Rohde M."/>
            <person name="Verbarg S."/>
            <person name="Goker M."/>
            <person name="Bristow J."/>
            <person name="Eisen J.A."/>
            <person name="Markowitz V."/>
            <person name="Hugenholtz P."/>
            <person name="Kyrpides N.C."/>
            <person name="Klenk H.P."/>
            <person name="Woyke T."/>
        </authorList>
    </citation>
    <scope>NUCLEOTIDE SEQUENCE [LARGE SCALE GENOMIC DNA]</scope>
    <source>
        <strain evidence="3">ATCC 27775 / DSM 1100 / LMG 10767 / O</strain>
    </source>
</reference>
<dbReference type="InterPro" id="IPR011044">
    <property type="entry name" value="Quino_amine_DH_bsu"/>
</dbReference>
<protein>
    <recommendedName>
        <fullName evidence="4">Delta-60 repeat-containing protein</fullName>
    </recommendedName>
</protein>
<dbReference type="Proteomes" id="UP000008461">
    <property type="component" value="Chromosome"/>
</dbReference>
<dbReference type="AlphaFoldDB" id="F4L6D4"/>
<dbReference type="HOGENOM" id="CLU_340901_0_0_10"/>
<name>F4L6D4_HALH1</name>
<dbReference type="eggNOG" id="COG3386">
    <property type="taxonomic scope" value="Bacteria"/>
</dbReference>
<evidence type="ECO:0000313" key="3">
    <source>
        <dbReference type="Proteomes" id="UP000008461"/>
    </source>
</evidence>
<organism evidence="2 3">
    <name type="scientific">Haliscomenobacter hydrossis (strain ATCC 27775 / DSM 1100 / LMG 10767 / O)</name>
    <dbReference type="NCBI Taxonomy" id="760192"/>
    <lineage>
        <taxon>Bacteria</taxon>
        <taxon>Pseudomonadati</taxon>
        <taxon>Bacteroidota</taxon>
        <taxon>Saprospiria</taxon>
        <taxon>Saprospirales</taxon>
        <taxon>Haliscomenobacteraceae</taxon>
        <taxon>Haliscomenobacter</taxon>
    </lineage>
</organism>
<dbReference type="OrthoDB" id="9805017at2"/>
<dbReference type="SUPFAM" id="SSF50998">
    <property type="entry name" value="Quinoprotein alcohol dehydrogenase-like"/>
    <property type="match status" value="1"/>
</dbReference>
<dbReference type="InterPro" id="IPR011047">
    <property type="entry name" value="Quinoprotein_ADH-like_sf"/>
</dbReference>
<dbReference type="SUPFAM" id="SSF50969">
    <property type="entry name" value="YVTN repeat-like/Quinoprotein amine dehydrogenase"/>
    <property type="match status" value="1"/>
</dbReference>
<evidence type="ECO:0000256" key="1">
    <source>
        <dbReference type="SAM" id="SignalP"/>
    </source>
</evidence>
<keyword evidence="3" id="KW-1185">Reference proteome</keyword>
<dbReference type="EMBL" id="CP002691">
    <property type="protein sequence ID" value="AEE48816.1"/>
    <property type="molecule type" value="Genomic_DNA"/>
</dbReference>
<accession>F4L6D4</accession>
<evidence type="ECO:0008006" key="4">
    <source>
        <dbReference type="Google" id="ProtNLM"/>
    </source>
</evidence>
<dbReference type="RefSeq" id="WP_013763374.1">
    <property type="nucleotide sequence ID" value="NC_015510.1"/>
</dbReference>